<comment type="caution">
    <text evidence="2">The sequence shown here is derived from an EMBL/GenBank/DDBJ whole genome shotgun (WGS) entry which is preliminary data.</text>
</comment>
<evidence type="ECO:0000313" key="2">
    <source>
        <dbReference type="EMBL" id="CAG5177876.1"/>
    </source>
</evidence>
<feature type="region of interest" description="Disordered" evidence="1">
    <location>
        <begin position="425"/>
        <end position="458"/>
    </location>
</feature>
<keyword evidence="3" id="KW-1185">Reference proteome</keyword>
<evidence type="ECO:0000313" key="3">
    <source>
        <dbReference type="Proteomes" id="UP000676310"/>
    </source>
</evidence>
<name>A0A8J2N896_9PLEO</name>
<feature type="compositionally biased region" description="Acidic residues" evidence="1">
    <location>
        <begin position="448"/>
        <end position="458"/>
    </location>
</feature>
<dbReference type="RefSeq" id="XP_043171987.1">
    <property type="nucleotide sequence ID" value="XM_043316052.1"/>
</dbReference>
<dbReference type="EMBL" id="CAJRGZ010000023">
    <property type="protein sequence ID" value="CAG5177876.1"/>
    <property type="molecule type" value="Genomic_DNA"/>
</dbReference>
<reference evidence="2" key="1">
    <citation type="submission" date="2021-05" db="EMBL/GenBank/DDBJ databases">
        <authorList>
            <person name="Stam R."/>
        </authorList>
    </citation>
    <scope>NUCLEOTIDE SEQUENCE</scope>
    <source>
        <strain evidence="2">CS162</strain>
    </source>
</reference>
<sequence length="458" mass="50729">MSSTHDPNSPARSENSNSYIDVRDAFAPLPELPVNCSGQHNDAGYHEHVDDLGSHSIVHDAFVTLPALPDNDFESNDFGHIDFGHNDFTSNHEIAEYIPDEFDPALQLALVPAQRYNGPLAPMFDEFTAQRNNEPQVLNNDDSDLEDVAARILSGALSPRQQAEAMSCMSEHSMDKLYHDLMRSRGFQLTLFTTPTAIPVDNPSAVPNAISLAIPVVAPSAIPVAGPAATPSGILNENNYTPVAWEPQPALDPNAPPPPPPLYPAYTGRFQSGPAARAYRKRNRIVPKSHASDVERVKRYGRMYWVRRIYESMIDISNVSDSENSIHRTRFMKEPAFNPLDLEAAAHHVFDESLAVHERGWVRPIIYHKKVVRGKLTDVSEKCLERRLARICLCLQQKKATVDDAVRGGVTLALLCDNPEARGFTKLSNNTGNAKRGERLRAAKEAEAEAEAEESEEE</sequence>
<feature type="compositionally biased region" description="Basic and acidic residues" evidence="1">
    <location>
        <begin position="435"/>
        <end position="447"/>
    </location>
</feature>
<organism evidence="2 3">
    <name type="scientific">Alternaria atra</name>
    <dbReference type="NCBI Taxonomy" id="119953"/>
    <lineage>
        <taxon>Eukaryota</taxon>
        <taxon>Fungi</taxon>
        <taxon>Dikarya</taxon>
        <taxon>Ascomycota</taxon>
        <taxon>Pezizomycotina</taxon>
        <taxon>Dothideomycetes</taxon>
        <taxon>Pleosporomycetidae</taxon>
        <taxon>Pleosporales</taxon>
        <taxon>Pleosporineae</taxon>
        <taxon>Pleosporaceae</taxon>
        <taxon>Alternaria</taxon>
        <taxon>Alternaria sect. Ulocladioides</taxon>
    </lineage>
</organism>
<dbReference type="OrthoDB" id="3786709at2759"/>
<evidence type="ECO:0000256" key="1">
    <source>
        <dbReference type="SAM" id="MobiDB-lite"/>
    </source>
</evidence>
<gene>
    <name evidence="2" type="ORF">ALTATR162_LOCUS8422</name>
</gene>
<dbReference type="AlphaFoldDB" id="A0A8J2N896"/>
<dbReference type="GeneID" id="67020531"/>
<proteinExistence type="predicted"/>
<dbReference type="Proteomes" id="UP000676310">
    <property type="component" value="Unassembled WGS sequence"/>
</dbReference>
<protein>
    <submittedName>
        <fullName evidence="2">Uncharacterized protein</fullName>
    </submittedName>
</protein>
<accession>A0A8J2N896</accession>